<keyword evidence="8" id="KW-1185">Reference proteome</keyword>
<keyword evidence="7" id="KW-0808">Transferase</keyword>
<evidence type="ECO:0000313" key="8">
    <source>
        <dbReference type="Proteomes" id="UP001500556"/>
    </source>
</evidence>
<comment type="similarity">
    <text evidence="1">In the C-terminal section; belongs to the class-I pyridoxal-phosphate-dependent aminotransferase family.</text>
</comment>
<evidence type="ECO:0000256" key="2">
    <source>
        <dbReference type="ARBA" id="ARBA00022898"/>
    </source>
</evidence>
<dbReference type="InterPro" id="IPR036388">
    <property type="entry name" value="WH-like_DNA-bd_sf"/>
</dbReference>
<evidence type="ECO:0000259" key="6">
    <source>
        <dbReference type="PROSITE" id="PS50949"/>
    </source>
</evidence>
<dbReference type="Gene3D" id="1.10.10.10">
    <property type="entry name" value="Winged helix-like DNA-binding domain superfamily/Winged helix DNA-binding domain"/>
    <property type="match status" value="1"/>
</dbReference>
<dbReference type="InterPro" id="IPR004839">
    <property type="entry name" value="Aminotransferase_I/II_large"/>
</dbReference>
<dbReference type="Pfam" id="PF00392">
    <property type="entry name" value="GntR"/>
    <property type="match status" value="1"/>
</dbReference>
<evidence type="ECO:0000256" key="1">
    <source>
        <dbReference type="ARBA" id="ARBA00005384"/>
    </source>
</evidence>
<dbReference type="CDD" id="cd00609">
    <property type="entry name" value="AAT_like"/>
    <property type="match status" value="1"/>
</dbReference>
<dbReference type="PROSITE" id="PS50949">
    <property type="entry name" value="HTH_GNTR"/>
    <property type="match status" value="1"/>
</dbReference>
<keyword evidence="2" id="KW-0663">Pyridoxal phosphate</keyword>
<dbReference type="InterPro" id="IPR000524">
    <property type="entry name" value="Tscrpt_reg_HTH_GntR"/>
</dbReference>
<protein>
    <submittedName>
        <fullName evidence="7">Aminotransferase class I/II-fold pyridoxal phosphate-dependent enzyme</fullName>
    </submittedName>
</protein>
<evidence type="ECO:0000256" key="4">
    <source>
        <dbReference type="ARBA" id="ARBA00023125"/>
    </source>
</evidence>
<organism evidence="7 8">
    <name type="scientific">Pedococcus ginsenosidimutans</name>
    <dbReference type="NCBI Taxonomy" id="490570"/>
    <lineage>
        <taxon>Bacteria</taxon>
        <taxon>Bacillati</taxon>
        <taxon>Actinomycetota</taxon>
        <taxon>Actinomycetes</taxon>
        <taxon>Micrococcales</taxon>
        <taxon>Intrasporangiaceae</taxon>
        <taxon>Pedococcus</taxon>
    </lineage>
</organism>
<dbReference type="InterPro" id="IPR015421">
    <property type="entry name" value="PyrdxlP-dep_Trfase_major"/>
</dbReference>
<comment type="caution">
    <text evidence="7">The sequence shown here is derived from an EMBL/GenBank/DDBJ whole genome shotgun (WGS) entry which is preliminary data.</text>
</comment>
<dbReference type="SMART" id="SM00345">
    <property type="entry name" value="HTH_GNTR"/>
    <property type="match status" value="1"/>
</dbReference>
<dbReference type="SUPFAM" id="SSF46785">
    <property type="entry name" value="Winged helix' DNA-binding domain"/>
    <property type="match status" value="1"/>
</dbReference>
<evidence type="ECO:0000256" key="3">
    <source>
        <dbReference type="ARBA" id="ARBA00023015"/>
    </source>
</evidence>
<dbReference type="EMBL" id="BAABLO010000001">
    <property type="protein sequence ID" value="GAA4712810.1"/>
    <property type="molecule type" value="Genomic_DNA"/>
</dbReference>
<dbReference type="Pfam" id="PF00155">
    <property type="entry name" value="Aminotran_1_2"/>
    <property type="match status" value="1"/>
</dbReference>
<evidence type="ECO:0000256" key="5">
    <source>
        <dbReference type="ARBA" id="ARBA00023163"/>
    </source>
</evidence>
<sequence length="460" mass="47740">MVQSMVAPPDTSSLTVLEERLDSPTAKGLAHAVSAAIRDGHLVPGDRLPPIRTVAAQLALSPTTVSAAWALLARSGTVATDGRRGTMVLDPHGGGTTRYRRALERPSTFTLDLSTGVPDAALLPDLGPTLAALTPAPRTGSYLDDPVLPALAEELRRDWPFRVEEVAVVDGAMDAMDLLVRTQLRFGDRVVVEDPAFPPLVDLLESVGAQLVGVGLDEHGLSVDGLRTALAEPVAAVFLQPRAQNPTGVTMTGARAKELADVLEGTDALVVEDDSAAGLSSAALASLGRWIPERTIHIRSFSKSHGPDLRLAALSGPSQVLGAVAARRQLGQGWSSRLLQQVLLGLLTDATATAQVRTAATTYAARRAAVVDGLRTRGVEVGGSEGINIWVPVHDETAAVVRLASQGIGVAPGAPFRLGPPGAEGGHVRVTVGLATGDLEPLVDALADAAQANGWSGRAR</sequence>
<dbReference type="GO" id="GO:0008483">
    <property type="term" value="F:transaminase activity"/>
    <property type="evidence" value="ECO:0007669"/>
    <property type="project" value="UniProtKB-KW"/>
</dbReference>
<dbReference type="PANTHER" id="PTHR46577">
    <property type="entry name" value="HTH-TYPE TRANSCRIPTIONAL REGULATORY PROTEIN GABR"/>
    <property type="match status" value="1"/>
</dbReference>
<dbReference type="InterPro" id="IPR051446">
    <property type="entry name" value="HTH_trans_reg/aminotransferase"/>
</dbReference>
<dbReference type="InterPro" id="IPR036390">
    <property type="entry name" value="WH_DNA-bd_sf"/>
</dbReference>
<keyword evidence="5" id="KW-0804">Transcription</keyword>
<keyword evidence="3" id="KW-0805">Transcription regulation</keyword>
<keyword evidence="7" id="KW-0032">Aminotransferase</keyword>
<gene>
    <name evidence="7" type="ORF">GCM10025782_06130</name>
</gene>
<evidence type="ECO:0000313" key="7">
    <source>
        <dbReference type="EMBL" id="GAA4712810.1"/>
    </source>
</evidence>
<reference evidence="8" key="1">
    <citation type="journal article" date="2019" name="Int. J. Syst. Evol. Microbiol.">
        <title>The Global Catalogue of Microorganisms (GCM) 10K type strain sequencing project: providing services to taxonomists for standard genome sequencing and annotation.</title>
        <authorList>
            <consortium name="The Broad Institute Genomics Platform"/>
            <consortium name="The Broad Institute Genome Sequencing Center for Infectious Disease"/>
            <person name="Wu L."/>
            <person name="Ma J."/>
        </authorList>
    </citation>
    <scope>NUCLEOTIDE SEQUENCE [LARGE SCALE GENOMIC DNA]</scope>
    <source>
        <strain evidence="8">JCM 18961</strain>
    </source>
</reference>
<accession>A0ABP8XQ00</accession>
<keyword evidence="4" id="KW-0238">DNA-binding</keyword>
<dbReference type="PANTHER" id="PTHR46577:SF1">
    <property type="entry name" value="HTH-TYPE TRANSCRIPTIONAL REGULATORY PROTEIN GABR"/>
    <property type="match status" value="1"/>
</dbReference>
<dbReference type="SUPFAM" id="SSF53383">
    <property type="entry name" value="PLP-dependent transferases"/>
    <property type="match status" value="1"/>
</dbReference>
<proteinExistence type="inferred from homology"/>
<dbReference type="InterPro" id="IPR015424">
    <property type="entry name" value="PyrdxlP-dep_Trfase"/>
</dbReference>
<feature type="domain" description="HTH gntR-type" evidence="6">
    <location>
        <begin position="23"/>
        <end position="91"/>
    </location>
</feature>
<dbReference type="Gene3D" id="3.40.640.10">
    <property type="entry name" value="Type I PLP-dependent aspartate aminotransferase-like (Major domain)"/>
    <property type="match status" value="1"/>
</dbReference>
<dbReference type="Proteomes" id="UP001500556">
    <property type="component" value="Unassembled WGS sequence"/>
</dbReference>
<name>A0ABP8XQ00_9MICO</name>